<feature type="transmembrane region" description="Helical" evidence="1">
    <location>
        <begin position="6"/>
        <end position="39"/>
    </location>
</feature>
<name>A0A517DZA5_9FIRM</name>
<dbReference type="AlphaFoldDB" id="A0A517DZA5"/>
<keyword evidence="1" id="KW-0472">Membrane</keyword>
<feature type="transmembrane region" description="Helical" evidence="1">
    <location>
        <begin position="74"/>
        <end position="90"/>
    </location>
</feature>
<dbReference type="InterPro" id="IPR007401">
    <property type="entry name" value="DUF454"/>
</dbReference>
<sequence>MKTVYVGLGLLFLGLGVIGIMLPLLPTVPFLLLASICFAKGSRRFYAWFTSTAIYRNHLQDLEENWSMPLKSKIGILTISTLMMSLPFFIVDNRLVHLFLLILLAVKYYVFLVKIKTTK</sequence>
<keyword evidence="1" id="KW-0812">Transmembrane</keyword>
<gene>
    <name evidence="2" type="primary">ybaN</name>
    <name evidence="2" type="ORF">SPTER_41300</name>
</gene>
<organism evidence="2 3">
    <name type="scientific">Sporomusa termitida</name>
    <dbReference type="NCBI Taxonomy" id="2377"/>
    <lineage>
        <taxon>Bacteria</taxon>
        <taxon>Bacillati</taxon>
        <taxon>Bacillota</taxon>
        <taxon>Negativicutes</taxon>
        <taxon>Selenomonadales</taxon>
        <taxon>Sporomusaceae</taxon>
        <taxon>Sporomusa</taxon>
    </lineage>
</organism>
<reference evidence="2 3" key="1">
    <citation type="submission" date="2019-02" db="EMBL/GenBank/DDBJ databases">
        <title>Closed genome of Sporomusa termitida DSM 4440.</title>
        <authorList>
            <person name="Poehlein A."/>
            <person name="Daniel R."/>
        </authorList>
    </citation>
    <scope>NUCLEOTIDE SEQUENCE [LARGE SCALE GENOMIC DNA]</scope>
    <source>
        <strain evidence="2 3">DSM 4440</strain>
    </source>
</reference>
<proteinExistence type="predicted"/>
<dbReference type="KEGG" id="sted:SPTER_41300"/>
<dbReference type="OrthoDB" id="5690292at2"/>
<feature type="transmembrane region" description="Helical" evidence="1">
    <location>
        <begin position="96"/>
        <end position="113"/>
    </location>
</feature>
<dbReference type="Pfam" id="PF04304">
    <property type="entry name" value="DUF454"/>
    <property type="match status" value="1"/>
</dbReference>
<evidence type="ECO:0000256" key="1">
    <source>
        <dbReference type="SAM" id="Phobius"/>
    </source>
</evidence>
<dbReference type="PANTHER" id="PTHR35813">
    <property type="entry name" value="INNER MEMBRANE PROTEIN YBAN"/>
    <property type="match status" value="1"/>
</dbReference>
<evidence type="ECO:0000313" key="2">
    <source>
        <dbReference type="EMBL" id="QDR82700.1"/>
    </source>
</evidence>
<dbReference type="Proteomes" id="UP000320776">
    <property type="component" value="Chromosome"/>
</dbReference>
<keyword evidence="3" id="KW-1185">Reference proteome</keyword>
<keyword evidence="1" id="KW-1133">Transmembrane helix</keyword>
<accession>A0A517DZA5</accession>
<dbReference type="RefSeq" id="WP_144352062.1">
    <property type="nucleotide sequence ID" value="NZ_CP036259.1"/>
</dbReference>
<protein>
    <submittedName>
        <fullName evidence="2">Inner membrane protein YbaN</fullName>
    </submittedName>
</protein>
<evidence type="ECO:0000313" key="3">
    <source>
        <dbReference type="Proteomes" id="UP000320776"/>
    </source>
</evidence>
<dbReference type="GO" id="GO:0005886">
    <property type="term" value="C:plasma membrane"/>
    <property type="evidence" value="ECO:0007669"/>
    <property type="project" value="TreeGrafter"/>
</dbReference>
<dbReference type="EMBL" id="CP036259">
    <property type="protein sequence ID" value="QDR82700.1"/>
    <property type="molecule type" value="Genomic_DNA"/>
</dbReference>
<dbReference type="PANTHER" id="PTHR35813:SF1">
    <property type="entry name" value="INNER MEMBRANE PROTEIN YBAN"/>
    <property type="match status" value="1"/>
</dbReference>
<dbReference type="PIRSF" id="PIRSF016789">
    <property type="entry name" value="DUF454"/>
    <property type="match status" value="1"/>
</dbReference>